<feature type="compositionally biased region" description="Basic and acidic residues" evidence="1">
    <location>
        <begin position="685"/>
        <end position="695"/>
    </location>
</feature>
<feature type="compositionally biased region" description="Polar residues" evidence="1">
    <location>
        <begin position="696"/>
        <end position="707"/>
    </location>
</feature>
<keyword evidence="2" id="KW-0812">Transmembrane</keyword>
<feature type="region of interest" description="Disordered" evidence="1">
    <location>
        <begin position="612"/>
        <end position="724"/>
    </location>
</feature>
<reference evidence="3 4" key="1">
    <citation type="journal article" date="2018" name="IMA Fungus">
        <title>IMA Genome-F 9: Draft genome sequence of Annulohypoxylon stygium, Aspergillus mulundensis, Berkeleyomyces basicola (syn. Thielaviopsis basicola), Ceratocystis smalleyi, two Cercospora beticola strains, Coleophoma cylindrospora, Fusarium fracticaudum, Phialophora cf. hyalina, and Morchella septimelata.</title>
        <authorList>
            <person name="Wingfield B.D."/>
            <person name="Bills G.F."/>
            <person name="Dong Y."/>
            <person name="Huang W."/>
            <person name="Nel W.J."/>
            <person name="Swalarsk-Parry B.S."/>
            <person name="Vaghefi N."/>
            <person name="Wilken P.M."/>
            <person name="An Z."/>
            <person name="de Beer Z.W."/>
            <person name="De Vos L."/>
            <person name="Chen L."/>
            <person name="Duong T.A."/>
            <person name="Gao Y."/>
            <person name="Hammerbacher A."/>
            <person name="Kikkert J.R."/>
            <person name="Li Y."/>
            <person name="Li H."/>
            <person name="Li K."/>
            <person name="Li Q."/>
            <person name="Liu X."/>
            <person name="Ma X."/>
            <person name="Naidoo K."/>
            <person name="Pethybridge S.J."/>
            <person name="Sun J."/>
            <person name="Steenkamp E.T."/>
            <person name="van der Nest M.A."/>
            <person name="van Wyk S."/>
            <person name="Wingfield M.J."/>
            <person name="Xiong C."/>
            <person name="Yue Q."/>
            <person name="Zhang X."/>
        </authorList>
    </citation>
    <scope>NUCLEOTIDE SEQUENCE [LARGE SCALE GENOMIC DNA]</scope>
    <source>
        <strain evidence="3 4">DSM 5745</strain>
    </source>
</reference>
<organism evidence="3 4">
    <name type="scientific">Aspergillus mulundensis</name>
    <dbReference type="NCBI Taxonomy" id="1810919"/>
    <lineage>
        <taxon>Eukaryota</taxon>
        <taxon>Fungi</taxon>
        <taxon>Dikarya</taxon>
        <taxon>Ascomycota</taxon>
        <taxon>Pezizomycotina</taxon>
        <taxon>Eurotiomycetes</taxon>
        <taxon>Eurotiomycetidae</taxon>
        <taxon>Eurotiales</taxon>
        <taxon>Aspergillaceae</taxon>
        <taxon>Aspergillus</taxon>
        <taxon>Aspergillus subgen. Nidulantes</taxon>
    </lineage>
</organism>
<evidence type="ECO:0000313" key="3">
    <source>
        <dbReference type="EMBL" id="RDW83788.1"/>
    </source>
</evidence>
<feature type="compositionally biased region" description="Basic and acidic residues" evidence="1">
    <location>
        <begin position="709"/>
        <end position="724"/>
    </location>
</feature>
<keyword evidence="2" id="KW-1133">Transmembrane helix</keyword>
<evidence type="ECO:0000313" key="4">
    <source>
        <dbReference type="Proteomes" id="UP000256690"/>
    </source>
</evidence>
<dbReference type="GeneID" id="38114484"/>
<protein>
    <submittedName>
        <fullName evidence="3">Uncharacterized protein</fullName>
    </submittedName>
</protein>
<feature type="compositionally biased region" description="Basic and acidic residues" evidence="1">
    <location>
        <begin position="654"/>
        <end position="664"/>
    </location>
</feature>
<keyword evidence="4" id="KW-1185">Reference proteome</keyword>
<name>A0A3D8SDE8_9EURO</name>
<comment type="caution">
    <text evidence="3">The sequence shown here is derived from an EMBL/GenBank/DDBJ whole genome shotgun (WGS) entry which is preliminary data.</text>
</comment>
<keyword evidence="2" id="KW-0472">Membrane</keyword>
<dbReference type="AlphaFoldDB" id="A0A3D8SDE8"/>
<dbReference type="OrthoDB" id="2963168at2759"/>
<evidence type="ECO:0000256" key="2">
    <source>
        <dbReference type="SAM" id="Phobius"/>
    </source>
</evidence>
<feature type="transmembrane region" description="Helical" evidence="2">
    <location>
        <begin position="7"/>
        <end position="34"/>
    </location>
</feature>
<dbReference type="RefSeq" id="XP_026605126.1">
    <property type="nucleotide sequence ID" value="XM_026746130.1"/>
</dbReference>
<sequence length="893" mass="99569">MAETLDLLGVIGTWVAAFLAIIALAGIIPAYILYRTSQTEHYEAPSQIDDKNHEYISKGYTLLPGRRFFRSIRVPDLTQPPRLARNANEPEVTIHRDCALLDRDGSPSATSWVNFISLLRAYGVSPRAIGGKLKISGTETLLPVHRSWVLLMGLIDRYCWRIDYGLFVDEPSNPAWAAFGNDSLNGLSGIIDRIHPGRDKICFHMHDVTHMRSMPAYIPSRDFPPRTLLFLYLGYLPAADGSLLCSAVESGSSEGDLVPQINRTTSGPNKLVFYSMAVLEPNEVAVRDRRLADEMGIPLPKVRRLGLQRSTAARHGPWGGQVRKRDLIYDDGVEYICLESREEVAILLNVADTQTLALAALRLDLNAQLFLCGGGLAGLFNRLLSPSELENLVQKASLKVDTMQMQDVDKQSLRTAIGEIEEHQYASSRSRGRALALARLDDTLTTLKRKHAISQRAMETVAVLYLTKQDFRDFLDHDSHGKSRQAMFTIDVAQKRVCMPESNREFDFDFSAVFSLDPLDEGEKSLTLSLWQALLALLHAVVKWHIWSTVYSSRDLSAFHTPLNRTPTHPAICLVVLTALRTLEQAKEAAIAHMLRLVMRKKLRVKIVEDGIQNNQDGDDDDRISHEDENSNEDESGEKNDHRGNREPVNASMDEYKHSDKDPQGKGTSLNASEDELKGGCAGTNDDHVEQDRSFQQDGESTTTVASTADRKATTEEERARAAGEEKHLPVLEQLLAAHPRSEESSLPRKFRNVIGSIVLLARPTSVDTLAILLDESRESILCQLDELESAVTEPLVSREPMELRDGSFRDFILDPNLRHKNPLFVDEIDTHRVYSGKTPAILKDLDIHEPTSATGLSKMRFHRKFSTLAASGCTMQSKASAKSLTTAKSHAF</sequence>
<proteinExistence type="predicted"/>
<dbReference type="Proteomes" id="UP000256690">
    <property type="component" value="Unassembled WGS sequence"/>
</dbReference>
<gene>
    <name evidence="3" type="ORF">DSM5745_04114</name>
</gene>
<evidence type="ECO:0000256" key="1">
    <source>
        <dbReference type="SAM" id="MobiDB-lite"/>
    </source>
</evidence>
<dbReference type="EMBL" id="PVWQ01000004">
    <property type="protein sequence ID" value="RDW83788.1"/>
    <property type="molecule type" value="Genomic_DNA"/>
</dbReference>
<accession>A0A3D8SDE8</accession>
<feature type="compositionally biased region" description="Basic and acidic residues" evidence="1">
    <location>
        <begin position="637"/>
        <end position="646"/>
    </location>
</feature>